<dbReference type="AlphaFoldDB" id="A0A9P7VMF2"/>
<name>A0A9P7VMF2_9AGAR</name>
<dbReference type="RefSeq" id="XP_043036510.1">
    <property type="nucleotide sequence ID" value="XM_043184382.1"/>
</dbReference>
<proteinExistence type="predicted"/>
<dbReference type="Proteomes" id="UP000812287">
    <property type="component" value="Unassembled WGS sequence"/>
</dbReference>
<dbReference type="Gene3D" id="1.50.10.100">
    <property type="entry name" value="Chondroitin AC/alginate lyase"/>
    <property type="match status" value="1"/>
</dbReference>
<sequence length="254" mass="28134">MPRRPMSCGDPSKSSFVHPLLHIDIVAVYQLALRWRISSDNTNYADTAAAILDKFLAFGIYGYEFANAPDLMRDYSGWSAGNFTRFQNKIADLFYPTLRTMISWRIIMGQFVPFHLNRNICNMMSGMSIGILTDNQTMFNYAVNAFTMATGTGNIKNAICQILTGAEYVEKYNVGFDVPYVPHINGNYNETVISASGKGNVRPSWEPLYAHCGSLKGLNASWTEQMRGLVLDSSTNGVEGGGGDYGYDQLGYGT</sequence>
<protein>
    <submittedName>
        <fullName evidence="1">Uncharacterized protein</fullName>
    </submittedName>
</protein>
<comment type="caution">
    <text evidence="1">The sequence shown here is derived from an EMBL/GenBank/DDBJ whole genome shotgun (WGS) entry which is preliminary data.</text>
</comment>
<dbReference type="SUPFAM" id="SSF48230">
    <property type="entry name" value="Chondroitin AC/alginate lyase"/>
    <property type="match status" value="1"/>
</dbReference>
<dbReference type="EMBL" id="MU250547">
    <property type="protein sequence ID" value="KAG7443010.1"/>
    <property type="molecule type" value="Genomic_DNA"/>
</dbReference>
<evidence type="ECO:0000313" key="1">
    <source>
        <dbReference type="EMBL" id="KAG7443010.1"/>
    </source>
</evidence>
<dbReference type="OrthoDB" id="526316at2759"/>
<dbReference type="GeneID" id="66106679"/>
<evidence type="ECO:0000313" key="2">
    <source>
        <dbReference type="Proteomes" id="UP000812287"/>
    </source>
</evidence>
<accession>A0A9P7VMF2</accession>
<reference evidence="1" key="1">
    <citation type="submission" date="2020-11" db="EMBL/GenBank/DDBJ databases">
        <title>Adaptations for nitrogen fixation in a non-lichenized fungal sporocarp promotes dispersal by wood-feeding termites.</title>
        <authorList>
            <consortium name="DOE Joint Genome Institute"/>
            <person name="Koch R.A."/>
            <person name="Yoon G."/>
            <person name="Arayal U."/>
            <person name="Lail K."/>
            <person name="Amirebrahimi M."/>
            <person name="Labutti K."/>
            <person name="Lipzen A."/>
            <person name="Riley R."/>
            <person name="Barry K."/>
            <person name="Henrissat B."/>
            <person name="Grigoriev I.V."/>
            <person name="Herr J.R."/>
            <person name="Aime M.C."/>
        </authorList>
    </citation>
    <scope>NUCLEOTIDE SEQUENCE</scope>
    <source>
        <strain evidence="1">MCA 3950</strain>
    </source>
</reference>
<keyword evidence="2" id="KW-1185">Reference proteome</keyword>
<organism evidence="1 2">
    <name type="scientific">Guyanagaster necrorhizus</name>
    <dbReference type="NCBI Taxonomy" id="856835"/>
    <lineage>
        <taxon>Eukaryota</taxon>
        <taxon>Fungi</taxon>
        <taxon>Dikarya</taxon>
        <taxon>Basidiomycota</taxon>
        <taxon>Agaricomycotina</taxon>
        <taxon>Agaricomycetes</taxon>
        <taxon>Agaricomycetidae</taxon>
        <taxon>Agaricales</taxon>
        <taxon>Marasmiineae</taxon>
        <taxon>Physalacriaceae</taxon>
        <taxon>Guyanagaster</taxon>
    </lineage>
</organism>
<gene>
    <name evidence="1" type="ORF">BT62DRAFT_922143</name>
</gene>
<dbReference type="InterPro" id="IPR008929">
    <property type="entry name" value="Chondroitin_lyas"/>
</dbReference>